<dbReference type="Gene3D" id="1.10.357.10">
    <property type="entry name" value="Tetracycline Repressor, domain 2"/>
    <property type="match status" value="1"/>
</dbReference>
<gene>
    <name evidence="6" type="ORF">GCM10022235_18710</name>
</gene>
<evidence type="ECO:0000256" key="4">
    <source>
        <dbReference type="PROSITE-ProRule" id="PRU00335"/>
    </source>
</evidence>
<dbReference type="InterPro" id="IPR009057">
    <property type="entry name" value="Homeodomain-like_sf"/>
</dbReference>
<dbReference type="InterPro" id="IPR001647">
    <property type="entry name" value="HTH_TetR"/>
</dbReference>
<evidence type="ECO:0000256" key="1">
    <source>
        <dbReference type="ARBA" id="ARBA00023015"/>
    </source>
</evidence>
<dbReference type="SUPFAM" id="SSF46689">
    <property type="entry name" value="Homeodomain-like"/>
    <property type="match status" value="1"/>
</dbReference>
<evidence type="ECO:0000256" key="2">
    <source>
        <dbReference type="ARBA" id="ARBA00023125"/>
    </source>
</evidence>
<dbReference type="PANTHER" id="PTHR30055">
    <property type="entry name" value="HTH-TYPE TRANSCRIPTIONAL REGULATOR RUTR"/>
    <property type="match status" value="1"/>
</dbReference>
<feature type="DNA-binding region" description="H-T-H motif" evidence="4">
    <location>
        <begin position="22"/>
        <end position="41"/>
    </location>
</feature>
<proteinExistence type="predicted"/>
<dbReference type="InterPro" id="IPR025996">
    <property type="entry name" value="MT1864/Rv1816-like_C"/>
</dbReference>
<accession>A0ABP6WG44</accession>
<dbReference type="EMBL" id="BAABAA010000002">
    <property type="protein sequence ID" value="GAA3551276.1"/>
    <property type="molecule type" value="Genomic_DNA"/>
</dbReference>
<protein>
    <recommendedName>
        <fullName evidence="5">HTH tetR-type domain-containing protein</fullName>
    </recommendedName>
</protein>
<dbReference type="InterPro" id="IPR050109">
    <property type="entry name" value="HTH-type_TetR-like_transc_reg"/>
</dbReference>
<dbReference type="Pfam" id="PF00440">
    <property type="entry name" value="TetR_N"/>
    <property type="match status" value="1"/>
</dbReference>
<evidence type="ECO:0000259" key="5">
    <source>
        <dbReference type="PROSITE" id="PS50977"/>
    </source>
</evidence>
<dbReference type="Proteomes" id="UP001501222">
    <property type="component" value="Unassembled WGS sequence"/>
</dbReference>
<evidence type="ECO:0000313" key="7">
    <source>
        <dbReference type="Proteomes" id="UP001501222"/>
    </source>
</evidence>
<keyword evidence="1" id="KW-0805">Transcription regulation</keyword>
<evidence type="ECO:0000256" key="3">
    <source>
        <dbReference type="ARBA" id="ARBA00023163"/>
    </source>
</evidence>
<keyword evidence="3" id="KW-0804">Transcription</keyword>
<dbReference type="Pfam" id="PF13305">
    <property type="entry name" value="TetR_C_33"/>
    <property type="match status" value="1"/>
</dbReference>
<dbReference type="SUPFAM" id="SSF48498">
    <property type="entry name" value="Tetracyclin repressor-like, C-terminal domain"/>
    <property type="match status" value="1"/>
</dbReference>
<dbReference type="PANTHER" id="PTHR30055:SF220">
    <property type="entry name" value="TETR-FAMILY REGULATORY PROTEIN"/>
    <property type="match status" value="1"/>
</dbReference>
<dbReference type="PROSITE" id="PS50977">
    <property type="entry name" value="HTH_TETR_2"/>
    <property type="match status" value="1"/>
</dbReference>
<feature type="domain" description="HTH tetR-type" evidence="5">
    <location>
        <begin position="1"/>
        <end position="59"/>
    </location>
</feature>
<dbReference type="PRINTS" id="PR00455">
    <property type="entry name" value="HTHTETR"/>
</dbReference>
<dbReference type="InterPro" id="IPR036271">
    <property type="entry name" value="Tet_transcr_reg_TetR-rel_C_sf"/>
</dbReference>
<evidence type="ECO:0000313" key="6">
    <source>
        <dbReference type="EMBL" id="GAA3551276.1"/>
    </source>
</evidence>
<keyword evidence="7" id="KW-1185">Reference proteome</keyword>
<comment type="caution">
    <text evidence="6">The sequence shown here is derived from an EMBL/GenBank/DDBJ whole genome shotgun (WGS) entry which is preliminary data.</text>
</comment>
<keyword evidence="2 4" id="KW-0238">DNA-binding</keyword>
<reference evidence="7" key="1">
    <citation type="journal article" date="2019" name="Int. J. Syst. Evol. Microbiol.">
        <title>The Global Catalogue of Microorganisms (GCM) 10K type strain sequencing project: providing services to taxonomists for standard genome sequencing and annotation.</title>
        <authorList>
            <consortium name="The Broad Institute Genomics Platform"/>
            <consortium name="The Broad Institute Genome Sequencing Center for Infectious Disease"/>
            <person name="Wu L."/>
            <person name="Ma J."/>
        </authorList>
    </citation>
    <scope>NUCLEOTIDE SEQUENCE [LARGE SCALE GENOMIC DNA]</scope>
    <source>
        <strain evidence="7">JCM 16928</strain>
    </source>
</reference>
<organism evidence="6 7">
    <name type="scientific">Kribbella ginsengisoli</name>
    <dbReference type="NCBI Taxonomy" id="363865"/>
    <lineage>
        <taxon>Bacteria</taxon>
        <taxon>Bacillati</taxon>
        <taxon>Actinomycetota</taxon>
        <taxon>Actinomycetes</taxon>
        <taxon>Propionibacteriales</taxon>
        <taxon>Kribbellaceae</taxon>
        <taxon>Kribbella</taxon>
    </lineage>
</organism>
<name>A0ABP6WG44_9ACTN</name>
<sequence length="184" mass="19586">MRRVLEEAALELVGEGGPKAATLAEVSRRAGVSVAAPYKHFADRDALLAALVQKGYSEQRERYVAAMEGARDPVAKLAAFARAYVRFAAERRAMFELTFSAGLDKAAYPELLAAGNELFGVLQEPAREARPTEAASRELVLSVAAAAHGFAVFVLEGVLAEADEAEKLAESAARSIVQPARSTP</sequence>